<dbReference type="Proteomes" id="UP001591681">
    <property type="component" value="Unassembled WGS sequence"/>
</dbReference>
<evidence type="ECO:0000313" key="2">
    <source>
        <dbReference type="Proteomes" id="UP001591681"/>
    </source>
</evidence>
<dbReference type="EMBL" id="JBHFQA010000013">
    <property type="protein sequence ID" value="KAL2089254.1"/>
    <property type="molecule type" value="Genomic_DNA"/>
</dbReference>
<organism evidence="1 2">
    <name type="scientific">Coilia grayii</name>
    <name type="common">Gray's grenadier anchovy</name>
    <dbReference type="NCBI Taxonomy" id="363190"/>
    <lineage>
        <taxon>Eukaryota</taxon>
        <taxon>Metazoa</taxon>
        <taxon>Chordata</taxon>
        <taxon>Craniata</taxon>
        <taxon>Vertebrata</taxon>
        <taxon>Euteleostomi</taxon>
        <taxon>Actinopterygii</taxon>
        <taxon>Neopterygii</taxon>
        <taxon>Teleostei</taxon>
        <taxon>Clupei</taxon>
        <taxon>Clupeiformes</taxon>
        <taxon>Clupeoidei</taxon>
        <taxon>Engraulidae</taxon>
        <taxon>Coilinae</taxon>
        <taxon>Coilia</taxon>
    </lineage>
</organism>
<name>A0ABD1JQY5_9TELE</name>
<reference evidence="1 2" key="1">
    <citation type="submission" date="2024-09" db="EMBL/GenBank/DDBJ databases">
        <title>A chromosome-level genome assembly of Gray's grenadier anchovy, Coilia grayii.</title>
        <authorList>
            <person name="Fu Z."/>
        </authorList>
    </citation>
    <scope>NUCLEOTIDE SEQUENCE [LARGE SCALE GENOMIC DNA]</scope>
    <source>
        <strain evidence="1">G4</strain>
        <tissue evidence="1">Muscle</tissue>
    </source>
</reference>
<dbReference type="AlphaFoldDB" id="A0ABD1JQY5"/>
<gene>
    <name evidence="1" type="ORF">ACEWY4_016153</name>
</gene>
<evidence type="ECO:0008006" key="3">
    <source>
        <dbReference type="Google" id="ProtNLM"/>
    </source>
</evidence>
<comment type="caution">
    <text evidence="1">The sequence shown here is derived from an EMBL/GenBank/DDBJ whole genome shotgun (WGS) entry which is preliminary data.</text>
</comment>
<dbReference type="PANTHER" id="PTHR33332">
    <property type="entry name" value="REVERSE TRANSCRIPTASE DOMAIN-CONTAINING PROTEIN"/>
    <property type="match status" value="1"/>
</dbReference>
<proteinExistence type="predicted"/>
<sequence>MLSLATTAKCEEFAEFFTNKILAIRAEITQDPNYLHDAPSREPPTLQNFSAITEDNLYKLVKHSKQSTCSLAPIPTFLMKNNFNYVSTPLLQIINTSILTGVFPSTFKTAVVKPLLKKPNLDYNTLNNYRPISNLPFISKIHEKAVFIQLNQFLNKNDILEKFQSGFRANHSTETALTKIVNDLRLSTATKSLPWSSWT</sequence>
<protein>
    <recommendedName>
        <fullName evidence="3">Reverse transcriptase domain-containing protein</fullName>
    </recommendedName>
</protein>
<evidence type="ECO:0000313" key="1">
    <source>
        <dbReference type="EMBL" id="KAL2089254.1"/>
    </source>
</evidence>
<keyword evidence="2" id="KW-1185">Reference proteome</keyword>
<accession>A0ABD1JQY5</accession>